<dbReference type="RefSeq" id="WP_248009502.1">
    <property type="nucleotide sequence ID" value="NZ_JAJHVV010000008.1"/>
</dbReference>
<keyword evidence="1" id="KW-0732">Signal</keyword>
<comment type="caution">
    <text evidence="2">The sequence shown here is derived from an EMBL/GenBank/DDBJ whole genome shotgun (WGS) entry which is preliminary data.</text>
</comment>
<name>A0A9X1XRV4_9VIBR</name>
<evidence type="ECO:0000313" key="3">
    <source>
        <dbReference type="Proteomes" id="UP001139559"/>
    </source>
</evidence>
<keyword evidence="3" id="KW-1185">Reference proteome</keyword>
<proteinExistence type="predicted"/>
<dbReference type="AlphaFoldDB" id="A0A9X1XRV4"/>
<protein>
    <recommendedName>
        <fullName evidence="4">C-type lysozyme inhibitor domain-containing protein</fullName>
    </recommendedName>
</protein>
<gene>
    <name evidence="2" type="ORF">KP803_14200</name>
</gene>
<organism evidence="2 3">
    <name type="scientific">Vibrio amylolyticus</name>
    <dbReference type="NCBI Taxonomy" id="2847292"/>
    <lineage>
        <taxon>Bacteria</taxon>
        <taxon>Pseudomonadati</taxon>
        <taxon>Pseudomonadota</taxon>
        <taxon>Gammaproteobacteria</taxon>
        <taxon>Vibrionales</taxon>
        <taxon>Vibrionaceae</taxon>
        <taxon>Vibrio</taxon>
    </lineage>
</organism>
<reference evidence="2" key="1">
    <citation type="submission" date="2021-11" db="EMBL/GenBank/DDBJ databases">
        <title>Vibrio ZSDE26 sp. nov. and Vibrio ZSDZ34 sp. nov., isolated from coastal seawater in Qingdao.</title>
        <authorList>
            <person name="Zhang P."/>
        </authorList>
    </citation>
    <scope>NUCLEOTIDE SEQUENCE</scope>
    <source>
        <strain evidence="2">ZSDE26</strain>
    </source>
</reference>
<evidence type="ECO:0008006" key="4">
    <source>
        <dbReference type="Google" id="ProtNLM"/>
    </source>
</evidence>
<dbReference type="EMBL" id="JAJHVV010000008">
    <property type="protein sequence ID" value="MCK6264429.1"/>
    <property type="molecule type" value="Genomic_DNA"/>
</dbReference>
<dbReference type="Proteomes" id="UP001139559">
    <property type="component" value="Unassembled WGS sequence"/>
</dbReference>
<evidence type="ECO:0000313" key="2">
    <source>
        <dbReference type="EMBL" id="MCK6264429.1"/>
    </source>
</evidence>
<feature type="signal peptide" evidence="1">
    <location>
        <begin position="1"/>
        <end position="20"/>
    </location>
</feature>
<accession>A0A9X1XRV4</accession>
<evidence type="ECO:0000256" key="1">
    <source>
        <dbReference type="SAM" id="SignalP"/>
    </source>
</evidence>
<feature type="chain" id="PRO_5040990802" description="C-type lysozyme inhibitor domain-containing protein" evidence="1">
    <location>
        <begin position="21"/>
        <end position="133"/>
    </location>
</feature>
<sequence>MKFVKTWLVWALFCSGHSIASNLCFETEIDEFSCQFSNKQVSVCSLGERQFYRFGTQSKIELEIESKDTIEYYSFSGGGERVITFLNGDYSYVINSRTTRSEYVLGGWVSERTANLVVNKGEQELVSLECEEF</sequence>